<sequence>MKARRRHCWPVPPLLPQRTSLIEREISRKHNPAEMDIVQALPRILLLSNEPDVAGEMVDFRCLSTNCATYLYAPMSELHSADDDAD</sequence>
<name>A0A8X6GHI2_TRICU</name>
<gene>
    <name evidence="1" type="ORF">TNCT_545971</name>
</gene>
<organism evidence="1 2">
    <name type="scientific">Trichonephila clavata</name>
    <name type="common">Joro spider</name>
    <name type="synonym">Nephila clavata</name>
    <dbReference type="NCBI Taxonomy" id="2740835"/>
    <lineage>
        <taxon>Eukaryota</taxon>
        <taxon>Metazoa</taxon>
        <taxon>Ecdysozoa</taxon>
        <taxon>Arthropoda</taxon>
        <taxon>Chelicerata</taxon>
        <taxon>Arachnida</taxon>
        <taxon>Araneae</taxon>
        <taxon>Araneomorphae</taxon>
        <taxon>Entelegynae</taxon>
        <taxon>Araneoidea</taxon>
        <taxon>Nephilidae</taxon>
        <taxon>Trichonephila</taxon>
    </lineage>
</organism>
<evidence type="ECO:0000313" key="1">
    <source>
        <dbReference type="EMBL" id="GFR02090.1"/>
    </source>
</evidence>
<dbReference type="EMBL" id="BMAO01025358">
    <property type="protein sequence ID" value="GFR02090.1"/>
    <property type="molecule type" value="Genomic_DNA"/>
</dbReference>
<protein>
    <submittedName>
        <fullName evidence="1">Uncharacterized protein</fullName>
    </submittedName>
</protein>
<dbReference type="OrthoDB" id="10604563at2759"/>
<proteinExistence type="predicted"/>
<comment type="caution">
    <text evidence="1">The sequence shown here is derived from an EMBL/GenBank/DDBJ whole genome shotgun (WGS) entry which is preliminary data.</text>
</comment>
<accession>A0A8X6GHI2</accession>
<dbReference type="Proteomes" id="UP000887116">
    <property type="component" value="Unassembled WGS sequence"/>
</dbReference>
<evidence type="ECO:0000313" key="2">
    <source>
        <dbReference type="Proteomes" id="UP000887116"/>
    </source>
</evidence>
<keyword evidence="2" id="KW-1185">Reference proteome</keyword>
<dbReference type="AlphaFoldDB" id="A0A8X6GHI2"/>
<reference evidence="1" key="1">
    <citation type="submission" date="2020-07" db="EMBL/GenBank/DDBJ databases">
        <title>Multicomponent nature underlies the extraordinary mechanical properties of spider dragline silk.</title>
        <authorList>
            <person name="Kono N."/>
            <person name="Nakamura H."/>
            <person name="Mori M."/>
            <person name="Yoshida Y."/>
            <person name="Ohtoshi R."/>
            <person name="Malay A.D."/>
            <person name="Moran D.A.P."/>
            <person name="Tomita M."/>
            <person name="Numata K."/>
            <person name="Arakawa K."/>
        </authorList>
    </citation>
    <scope>NUCLEOTIDE SEQUENCE</scope>
</reference>